<evidence type="ECO:0000313" key="9">
    <source>
        <dbReference type="EMBL" id="PIR93005.1"/>
    </source>
</evidence>
<dbReference type="InterPro" id="IPR050297">
    <property type="entry name" value="LipidA_mod_glycosyltrf_83"/>
</dbReference>
<dbReference type="AlphaFoldDB" id="A0A2H0V1S8"/>
<proteinExistence type="predicted"/>
<evidence type="ECO:0000256" key="7">
    <source>
        <dbReference type="ARBA" id="ARBA00023136"/>
    </source>
</evidence>
<sequence>ETANYFWAKNYAAGLGLTYFEPLNLIADDAVTPRSVRSDNGTVKPVSFLGIILIYGWLAKTFGPWIIIYLTPLFAVIGIFCFYGITRRVFNDKIALLSALMLFALVPYWYYAARSMFHNVLFIDLLLIGIYFLIDGTRIEQMKRIKTDFIFIFLSGIFFGLAIMTRASELIWLAPVMLITWLAVWRFPKPLRGFGNLKDCFLKLFIFAFGLILALLPMFYYNQVLYGGWFKFGYNRPAAVEAQSKIAVNNVNAENINGIASSPRSAVDLLAMTKRFMPAQINIKQAGKSFINYYAIMFWHLFWPAFFGGIWLLYNWKKIDNPQKLYLVVFIISSMILGLYYGSWKIQDNPNPASFTIGNSYTRYFLPMYIMSLPLAALLIIKLSSLLSFPRKRESRVNYNEIPAFAGMTVLIVIFLILNFQAAVWGKEEGLLTMKNNLVKDAELVESMFSHIEPEAIIISERFDKFLWPKYKVIIGNLSDKSHPQAYAELAEQGIPLYYYGFIFPPGDFAYLNSRKLAEVNLELEIIKLDEESRIGLYKLQVTSNK</sequence>
<feature type="transmembrane region" description="Helical" evidence="8">
    <location>
        <begin position="364"/>
        <end position="381"/>
    </location>
</feature>
<feature type="transmembrane region" description="Helical" evidence="8">
    <location>
        <begin position="325"/>
        <end position="344"/>
    </location>
</feature>
<dbReference type="EMBL" id="PFAR01000038">
    <property type="protein sequence ID" value="PIR93005.1"/>
    <property type="molecule type" value="Genomic_DNA"/>
</dbReference>
<comment type="caution">
    <text evidence="9">The sequence shown here is derived from an EMBL/GenBank/DDBJ whole genome shotgun (WGS) entry which is preliminary data.</text>
</comment>
<protein>
    <submittedName>
        <fullName evidence="9">Uncharacterized protein</fullName>
    </submittedName>
</protein>
<feature type="non-terminal residue" evidence="9">
    <location>
        <position position="1"/>
    </location>
</feature>
<accession>A0A2H0V1S8</accession>
<feature type="transmembrane region" description="Helical" evidence="8">
    <location>
        <begin position="42"/>
        <end position="59"/>
    </location>
</feature>
<dbReference type="PANTHER" id="PTHR33908:SF11">
    <property type="entry name" value="MEMBRANE PROTEIN"/>
    <property type="match status" value="1"/>
</dbReference>
<keyword evidence="6 8" id="KW-1133">Transmembrane helix</keyword>
<keyword evidence="3" id="KW-0328">Glycosyltransferase</keyword>
<feature type="transmembrane region" description="Helical" evidence="8">
    <location>
        <begin position="291"/>
        <end position="313"/>
    </location>
</feature>
<dbReference type="Proteomes" id="UP000228626">
    <property type="component" value="Unassembled WGS sequence"/>
</dbReference>
<reference evidence="10" key="1">
    <citation type="submission" date="2017-09" db="EMBL/GenBank/DDBJ databases">
        <title>Depth-based differentiation of microbial function through sediment-hosted aquifers and enrichment of novel symbionts in the deep terrestrial subsurface.</title>
        <authorList>
            <person name="Probst A.J."/>
            <person name="Ladd B."/>
            <person name="Jarett J.K."/>
            <person name="Geller-Mcgrath D.E."/>
            <person name="Sieber C.M.K."/>
            <person name="Emerson J.B."/>
            <person name="Anantharaman K."/>
            <person name="Thomas B.C."/>
            <person name="Malmstrom R."/>
            <person name="Stieglmeier M."/>
            <person name="Klingl A."/>
            <person name="Woyke T."/>
            <person name="Ryan C.M."/>
            <person name="Banfield J.F."/>
        </authorList>
    </citation>
    <scope>NUCLEOTIDE SEQUENCE [LARGE SCALE GENOMIC DNA]</scope>
</reference>
<name>A0A2H0V1S8_9BACT</name>
<dbReference type="GO" id="GO:0005886">
    <property type="term" value="C:plasma membrane"/>
    <property type="evidence" value="ECO:0007669"/>
    <property type="project" value="UniProtKB-SubCell"/>
</dbReference>
<feature type="transmembrane region" description="Helical" evidence="8">
    <location>
        <begin position="402"/>
        <end position="425"/>
    </location>
</feature>
<evidence type="ECO:0000313" key="10">
    <source>
        <dbReference type="Proteomes" id="UP000228626"/>
    </source>
</evidence>
<dbReference type="GO" id="GO:0009103">
    <property type="term" value="P:lipopolysaccharide biosynthetic process"/>
    <property type="evidence" value="ECO:0007669"/>
    <property type="project" value="UniProtKB-ARBA"/>
</dbReference>
<keyword evidence="7 8" id="KW-0472">Membrane</keyword>
<evidence type="ECO:0000256" key="2">
    <source>
        <dbReference type="ARBA" id="ARBA00022475"/>
    </source>
</evidence>
<feature type="transmembrane region" description="Helical" evidence="8">
    <location>
        <begin position="117"/>
        <end position="134"/>
    </location>
</feature>
<feature type="transmembrane region" description="Helical" evidence="8">
    <location>
        <begin position="146"/>
        <end position="164"/>
    </location>
</feature>
<evidence type="ECO:0000256" key="1">
    <source>
        <dbReference type="ARBA" id="ARBA00004651"/>
    </source>
</evidence>
<evidence type="ECO:0000256" key="4">
    <source>
        <dbReference type="ARBA" id="ARBA00022679"/>
    </source>
</evidence>
<evidence type="ECO:0000256" key="8">
    <source>
        <dbReference type="SAM" id="Phobius"/>
    </source>
</evidence>
<feature type="transmembrane region" description="Helical" evidence="8">
    <location>
        <begin position="200"/>
        <end position="221"/>
    </location>
</feature>
<evidence type="ECO:0000256" key="6">
    <source>
        <dbReference type="ARBA" id="ARBA00022989"/>
    </source>
</evidence>
<dbReference type="GO" id="GO:0016763">
    <property type="term" value="F:pentosyltransferase activity"/>
    <property type="evidence" value="ECO:0007669"/>
    <property type="project" value="TreeGrafter"/>
</dbReference>
<gene>
    <name evidence="9" type="ORF">COT99_03240</name>
</gene>
<evidence type="ECO:0000256" key="3">
    <source>
        <dbReference type="ARBA" id="ARBA00022676"/>
    </source>
</evidence>
<feature type="transmembrane region" description="Helical" evidence="8">
    <location>
        <begin position="65"/>
        <end position="85"/>
    </location>
</feature>
<keyword evidence="2" id="KW-1003">Cell membrane</keyword>
<comment type="subcellular location">
    <subcellularLocation>
        <location evidence="1">Cell membrane</location>
        <topology evidence="1">Multi-pass membrane protein</topology>
    </subcellularLocation>
</comment>
<keyword evidence="4" id="KW-0808">Transferase</keyword>
<dbReference type="PANTHER" id="PTHR33908">
    <property type="entry name" value="MANNOSYLTRANSFERASE YKCB-RELATED"/>
    <property type="match status" value="1"/>
</dbReference>
<organism evidence="9 10">
    <name type="scientific">Candidatus Falkowbacteria bacterium CG10_big_fil_rev_8_21_14_0_10_43_10</name>
    <dbReference type="NCBI Taxonomy" id="1974567"/>
    <lineage>
        <taxon>Bacteria</taxon>
        <taxon>Candidatus Falkowiibacteriota</taxon>
    </lineage>
</organism>
<keyword evidence="5 8" id="KW-0812">Transmembrane</keyword>
<evidence type="ECO:0000256" key="5">
    <source>
        <dbReference type="ARBA" id="ARBA00022692"/>
    </source>
</evidence>
<feature type="transmembrane region" description="Helical" evidence="8">
    <location>
        <begin position="170"/>
        <end position="188"/>
    </location>
</feature>
<feature type="transmembrane region" description="Helical" evidence="8">
    <location>
        <begin position="94"/>
        <end position="111"/>
    </location>
</feature>